<dbReference type="Gene3D" id="3.30.470.20">
    <property type="entry name" value="ATP-grasp fold, B domain"/>
    <property type="match status" value="1"/>
</dbReference>
<dbReference type="GO" id="GO:0060271">
    <property type="term" value="P:cilium assembly"/>
    <property type="evidence" value="ECO:0007669"/>
    <property type="project" value="TreeGrafter"/>
</dbReference>
<name>A0A814XSH4_9BILA</name>
<evidence type="ECO:0000256" key="7">
    <source>
        <dbReference type="SAM" id="MobiDB-lite"/>
    </source>
</evidence>
<feature type="region of interest" description="Disordered" evidence="7">
    <location>
        <begin position="935"/>
        <end position="966"/>
    </location>
</feature>
<dbReference type="FunFam" id="3.30.470.20:FF:000032">
    <property type="entry name" value="tubulin monoglycylase TTLL3 isoform X2"/>
    <property type="match status" value="1"/>
</dbReference>
<keyword evidence="4" id="KW-0547">Nucleotide-binding</keyword>
<dbReference type="Proteomes" id="UP000663870">
    <property type="component" value="Unassembled WGS sequence"/>
</dbReference>
<feature type="compositionally biased region" description="Polar residues" evidence="7">
    <location>
        <begin position="149"/>
        <end position="158"/>
    </location>
</feature>
<dbReference type="InterPro" id="IPR051437">
    <property type="entry name" value="TTLL_monoglycylase"/>
</dbReference>
<dbReference type="SUPFAM" id="SSF56059">
    <property type="entry name" value="Glutathione synthetase ATP-binding domain-like"/>
    <property type="match status" value="1"/>
</dbReference>
<comment type="caution">
    <text evidence="8">The sequence shown here is derived from an EMBL/GenBank/DDBJ whole genome shotgun (WGS) entry which is preliminary data.</text>
</comment>
<dbReference type="Pfam" id="PF03133">
    <property type="entry name" value="TTL"/>
    <property type="match status" value="1"/>
</dbReference>
<evidence type="ECO:0000313" key="9">
    <source>
        <dbReference type="EMBL" id="CAF1499668.1"/>
    </source>
</evidence>
<feature type="region of interest" description="Disordered" evidence="7">
    <location>
        <begin position="975"/>
        <end position="994"/>
    </location>
</feature>
<evidence type="ECO:0000256" key="4">
    <source>
        <dbReference type="ARBA" id="ARBA00022741"/>
    </source>
</evidence>
<dbReference type="AlphaFoldDB" id="A0A814XSH4"/>
<keyword evidence="5" id="KW-0067">ATP-binding</keyword>
<feature type="compositionally biased region" description="Basic and acidic residues" evidence="7">
    <location>
        <begin position="977"/>
        <end position="989"/>
    </location>
</feature>
<gene>
    <name evidence="9" type="ORF">JXQ802_LOCUS40348</name>
    <name evidence="8" type="ORF">PYM288_LOCUS25821</name>
</gene>
<accession>A0A814XSH4</accession>
<dbReference type="GO" id="GO:0070736">
    <property type="term" value="F:protein-glycine ligase activity, initiating"/>
    <property type="evidence" value="ECO:0007669"/>
    <property type="project" value="TreeGrafter"/>
</dbReference>
<evidence type="ECO:0000256" key="1">
    <source>
        <dbReference type="ARBA" id="ARBA00004245"/>
    </source>
</evidence>
<dbReference type="PANTHER" id="PTHR45870">
    <property type="entry name" value="TUBULIN MONOGLYCYLASE TTLL3"/>
    <property type="match status" value="1"/>
</dbReference>
<dbReference type="InterPro" id="IPR004344">
    <property type="entry name" value="TTL/TTLL_fam"/>
</dbReference>
<comment type="subcellular location">
    <subcellularLocation>
        <location evidence="1">Cytoplasm</location>
        <location evidence="1">Cytoskeleton</location>
    </subcellularLocation>
</comment>
<feature type="region of interest" description="Disordered" evidence="7">
    <location>
        <begin position="141"/>
        <end position="182"/>
    </location>
</feature>
<keyword evidence="3" id="KW-0436">Ligase</keyword>
<sequence>MATVTTGRDDLSPVLDPHLFTFKPKLNQKSHEIAQNLISDFYERQLQHVKRLQELKEIAASNYRQWYCREKRSKYQNENNKTIVESKPITDEVLSADDNEPSTTFTKVNKTSERIARLVRIYRAPLPRRPGLPATIIQTRSTVHAPRRSGSSEVSVTTAPPALPAAAPPAPAPVPAPQSVPISIRPSRRISPIARPKSPAKVVRPPDVSPKRSIINDTINLERLKLARDEAERAMKEHKIFTIIGPYPALREALRRRGWIEKFDRSPLLPSIHGNKKSDKKNNKSDDDDDDDNNNNNNNNNDDELGDDDLDENPMDDPDDNKIPPWEENDGYYGLLSRLVKMAAPDFIWSVRPTYDTSTLNKDQMVNHYSRNGCFTTKVGLCNSLKSLPWFHSGCADEFYPRCYKITHDDDKIAFIDDYRLTSCISFLKLIQNRCKGILEPDMNSILAISSNDHPMNLSLNSDDDQQLLGINTIFSIPSSAKPILGKILSTKKVSSSFIEFALNQVEQFTLSCNHEDIDINLNAQNNITDEQWTQFIEQFYAASHSYMEIEGMETYLNKVDQCLKNVEQNWPQYHIDGTRNIWILKPGAKSRGRGIVVYDHLDDILKLCSSSLINDRKFVVQKYIERPLLIHNTKFDIRQWFLVTDWNPLTIWMFKDCYLRFCTEHFSLSTRQQNVHLCNYSIQKHYKNNSNRHIDLPVENMWTNSEFIEKYLKPNKLDDKWDSYIYPAMKDAIICSMLVAQDTIEPRKNSFELFGADFMLGEDLQPWLIEINCSPTMARCTAVTTEMCDGVLEDTCKVIIDRKYNRTNDTGRFELIHKGLPVPVPIYVGIDLRIEGKPCKTSRIQNNHSNINNTHHNNTTITAPVSAPPQISLEKDFSTNHDLTPSCSTSALDNHHDGLSSKNDETFQQSTNNNDVTSSTDSILEKEDICQYHFHPNNKPNQIPLPTNERRRKQSKTNPNRITVNSLPIQPLNRSKINDRIPSPKELKSANNFPIFRPFPKTLLPRKKQEQQSNINDSKVLQRLEPNSNSTKCDSDLYNSMLSMVTTVDTDKESTTIITVT</sequence>
<keyword evidence="6" id="KW-0206">Cytoskeleton</keyword>
<dbReference type="GO" id="GO:0005930">
    <property type="term" value="C:axoneme"/>
    <property type="evidence" value="ECO:0007669"/>
    <property type="project" value="TreeGrafter"/>
</dbReference>
<evidence type="ECO:0000313" key="10">
    <source>
        <dbReference type="Proteomes" id="UP000663854"/>
    </source>
</evidence>
<protein>
    <submittedName>
        <fullName evidence="8">Uncharacterized protein</fullName>
    </submittedName>
</protein>
<dbReference type="EMBL" id="CAJNOL010002430">
    <property type="protein sequence ID" value="CAF1499668.1"/>
    <property type="molecule type" value="Genomic_DNA"/>
</dbReference>
<keyword evidence="2" id="KW-0963">Cytoplasm</keyword>
<organism evidence="8 10">
    <name type="scientific">Rotaria sordida</name>
    <dbReference type="NCBI Taxonomy" id="392033"/>
    <lineage>
        <taxon>Eukaryota</taxon>
        <taxon>Metazoa</taxon>
        <taxon>Spiralia</taxon>
        <taxon>Gnathifera</taxon>
        <taxon>Rotifera</taxon>
        <taxon>Eurotatoria</taxon>
        <taxon>Bdelloidea</taxon>
        <taxon>Philodinida</taxon>
        <taxon>Philodinidae</taxon>
        <taxon>Rotaria</taxon>
    </lineage>
</organism>
<feature type="compositionally biased region" description="Pro residues" evidence="7">
    <location>
        <begin position="161"/>
        <end position="178"/>
    </location>
</feature>
<evidence type="ECO:0000256" key="5">
    <source>
        <dbReference type="ARBA" id="ARBA00022840"/>
    </source>
</evidence>
<evidence type="ECO:0000313" key="11">
    <source>
        <dbReference type="Proteomes" id="UP000663870"/>
    </source>
</evidence>
<evidence type="ECO:0000313" key="8">
    <source>
        <dbReference type="EMBL" id="CAF1219937.1"/>
    </source>
</evidence>
<feature type="compositionally biased region" description="Acidic residues" evidence="7">
    <location>
        <begin position="301"/>
        <end position="319"/>
    </location>
</feature>
<feature type="compositionally biased region" description="Basic and acidic residues" evidence="7">
    <location>
        <begin position="894"/>
        <end position="906"/>
    </location>
</feature>
<keyword evidence="11" id="KW-1185">Reference proteome</keyword>
<evidence type="ECO:0000256" key="2">
    <source>
        <dbReference type="ARBA" id="ARBA00022490"/>
    </source>
</evidence>
<evidence type="ECO:0000256" key="6">
    <source>
        <dbReference type="ARBA" id="ARBA00023212"/>
    </source>
</evidence>
<feature type="compositionally biased region" description="Polar residues" evidence="7">
    <location>
        <begin position="957"/>
        <end position="966"/>
    </location>
</feature>
<feature type="compositionally biased region" description="Polar residues" evidence="7">
    <location>
        <begin position="907"/>
        <end position="921"/>
    </location>
</feature>
<evidence type="ECO:0000256" key="3">
    <source>
        <dbReference type="ARBA" id="ARBA00022598"/>
    </source>
</evidence>
<dbReference type="Proteomes" id="UP000663854">
    <property type="component" value="Unassembled WGS sequence"/>
</dbReference>
<dbReference type="PROSITE" id="PS51221">
    <property type="entry name" value="TTL"/>
    <property type="match status" value="1"/>
</dbReference>
<feature type="compositionally biased region" description="Basic and acidic residues" evidence="7">
    <location>
        <begin position="276"/>
        <end position="285"/>
    </location>
</feature>
<dbReference type="GO" id="GO:0003341">
    <property type="term" value="P:cilium movement"/>
    <property type="evidence" value="ECO:0007669"/>
    <property type="project" value="TreeGrafter"/>
</dbReference>
<feature type="compositionally biased region" description="Polar residues" evidence="7">
    <location>
        <begin position="881"/>
        <end position="893"/>
    </location>
</feature>
<dbReference type="PANTHER" id="PTHR45870:SF2">
    <property type="entry name" value="TUBULIN MONOGLYCYLASE TTLL3"/>
    <property type="match status" value="1"/>
</dbReference>
<reference evidence="8" key="1">
    <citation type="submission" date="2021-02" db="EMBL/GenBank/DDBJ databases">
        <authorList>
            <person name="Nowell W R."/>
        </authorList>
    </citation>
    <scope>NUCLEOTIDE SEQUENCE</scope>
</reference>
<dbReference type="EMBL" id="CAJNOH010001460">
    <property type="protein sequence ID" value="CAF1219937.1"/>
    <property type="molecule type" value="Genomic_DNA"/>
</dbReference>
<proteinExistence type="predicted"/>
<dbReference type="GO" id="GO:0015630">
    <property type="term" value="C:microtubule cytoskeleton"/>
    <property type="evidence" value="ECO:0007669"/>
    <property type="project" value="TreeGrafter"/>
</dbReference>
<feature type="region of interest" description="Disordered" evidence="7">
    <location>
        <begin position="877"/>
        <end position="921"/>
    </location>
</feature>
<dbReference type="GO" id="GO:0005524">
    <property type="term" value="F:ATP binding"/>
    <property type="evidence" value="ECO:0007669"/>
    <property type="project" value="UniProtKB-KW"/>
</dbReference>
<feature type="region of interest" description="Disordered" evidence="7">
    <location>
        <begin position="267"/>
        <end position="327"/>
    </location>
</feature>